<keyword evidence="1" id="KW-0732">Signal</keyword>
<dbReference type="PhylomeDB" id="A0A0G4GTR1"/>
<feature type="chain" id="PRO_5005190481" description="Nucleotide-diphospho-sugar transferase" evidence="1">
    <location>
        <begin position="17"/>
        <end position="633"/>
    </location>
</feature>
<sequence length="633" mass="71578">MIVCFVLFLYFLKAYRSIFSVTEETKAPIPPVEIYAVTSFYDYGLSAEDLRSHKQRLSEFLVTLHPSVKVVVYTTEKYVELVRSVRDVSKLRVGEVWEWGAMSEHKVAFEGMSKSQIDGPGGGISKPAEAHAVRALMHERLPFECGDSFNGWDERYCFWMDLEIFAEPTLGSDVLGPQTVEQVLRPLLSGGNSGRLLMALETDVVPSIGIEWNLDKGPIQRSMVSGGFLGGRASSALGWWSPKWWALFERFVAAGHAAQSVDHFVNAFVMDTMDHIFLLDGPSFTTPESVAHAWDITQCVRQPLSLVYQYLRDPEMRPDGCDLTHAAVRMIEFLGCRESMLPGSRGDVAFASLLTTADPGYTEGHIVLGNSIRLSLGNSPPFPSSPPMVLLSLIDPQQLSRVEELRQVGWSICHIARYPPMAEERVRRELKDQFSKLPLWTLTKYKRVVYMDADTLLLRPPLDLMRAEGKMAAVREWGPKHHEGGMSSISESQTVASGFQDYFNTGVFSISPSETEFLKLKYLRWSFRDYDLSMGEQGMLNAIYRDKESGWEELDFRSNGDTAMFVYDYEEWKRRWPGLHVIHFKLEKPFVSNLATRMVAAGQGQNANLLRLWDSFRYGERPTSLDSSVSQSS</sequence>
<organism evidence="2">
    <name type="scientific">Chromera velia CCMP2878</name>
    <dbReference type="NCBI Taxonomy" id="1169474"/>
    <lineage>
        <taxon>Eukaryota</taxon>
        <taxon>Sar</taxon>
        <taxon>Alveolata</taxon>
        <taxon>Colpodellida</taxon>
        <taxon>Chromeraceae</taxon>
        <taxon>Chromera</taxon>
    </lineage>
</organism>
<evidence type="ECO:0000313" key="2">
    <source>
        <dbReference type="EMBL" id="CEM34138.1"/>
    </source>
</evidence>
<gene>
    <name evidence="2" type="ORF">Cvel_23358</name>
</gene>
<feature type="signal peptide" evidence="1">
    <location>
        <begin position="1"/>
        <end position="16"/>
    </location>
</feature>
<name>A0A0G4GTR1_9ALVE</name>
<dbReference type="AlphaFoldDB" id="A0A0G4GTR1"/>
<reference evidence="2" key="1">
    <citation type="submission" date="2014-11" db="EMBL/GenBank/DDBJ databases">
        <authorList>
            <person name="Otto D Thomas"/>
            <person name="Naeem Raeece"/>
        </authorList>
    </citation>
    <scope>NUCLEOTIDE SEQUENCE</scope>
</reference>
<proteinExistence type="predicted"/>
<dbReference type="Gene3D" id="3.90.550.10">
    <property type="entry name" value="Spore Coat Polysaccharide Biosynthesis Protein SpsA, Chain A"/>
    <property type="match status" value="1"/>
</dbReference>
<evidence type="ECO:0008006" key="3">
    <source>
        <dbReference type="Google" id="ProtNLM"/>
    </source>
</evidence>
<dbReference type="InterPro" id="IPR050587">
    <property type="entry name" value="GNT1/Glycosyltrans_8"/>
</dbReference>
<dbReference type="PANTHER" id="PTHR11183">
    <property type="entry name" value="GLYCOGENIN SUBFAMILY MEMBER"/>
    <property type="match status" value="1"/>
</dbReference>
<protein>
    <recommendedName>
        <fullName evidence="3">Nucleotide-diphospho-sugar transferase</fullName>
    </recommendedName>
</protein>
<dbReference type="InterPro" id="IPR029044">
    <property type="entry name" value="Nucleotide-diphossugar_trans"/>
</dbReference>
<dbReference type="SUPFAM" id="SSF53448">
    <property type="entry name" value="Nucleotide-diphospho-sugar transferases"/>
    <property type="match status" value="1"/>
</dbReference>
<dbReference type="VEuPathDB" id="CryptoDB:Cvel_23358"/>
<evidence type="ECO:0000256" key="1">
    <source>
        <dbReference type="SAM" id="SignalP"/>
    </source>
</evidence>
<accession>A0A0G4GTR1</accession>
<dbReference type="EMBL" id="CDMZ01001544">
    <property type="protein sequence ID" value="CEM34138.1"/>
    <property type="molecule type" value="Genomic_DNA"/>
</dbReference>